<sequence>MAESLHQLDVLRSTSVQLRPSVNLSSPSPETPGSSEPPQEPEPEQNGNEISDQEWEIRTGRAIDILQQTLPDFFQTGLITALETPIIGRKHDSASNGAGGKDLHWEGRTTQPDVESIYSRYIRLSYTPPHPLPAPFPRTFTIEGSALYLASSAFVRHTLNALYTDLQVNITRARIVGGRGSGGGKSHQKQGGNAPRVQGEQHSLREKSLFISLNVSGIARVSGVHGGWDVNSTYTFSPLTGLIHLHKIDSIEPAPSQAVFDALRAALAKLGLTGGDGSQAPGAVRTQPAPVPVSAKSP</sequence>
<dbReference type="STRING" id="1314783.A0A165LSU7"/>
<feature type="region of interest" description="Disordered" evidence="1">
    <location>
        <begin position="177"/>
        <end position="201"/>
    </location>
</feature>
<dbReference type="AlphaFoldDB" id="A0A165LSU7"/>
<dbReference type="EMBL" id="KV429118">
    <property type="protein sequence ID" value="KZT64807.1"/>
    <property type="molecule type" value="Genomic_DNA"/>
</dbReference>
<evidence type="ECO:0000313" key="3">
    <source>
        <dbReference type="Proteomes" id="UP000076727"/>
    </source>
</evidence>
<organism evidence="2 3">
    <name type="scientific">Daedalea quercina L-15889</name>
    <dbReference type="NCBI Taxonomy" id="1314783"/>
    <lineage>
        <taxon>Eukaryota</taxon>
        <taxon>Fungi</taxon>
        <taxon>Dikarya</taxon>
        <taxon>Basidiomycota</taxon>
        <taxon>Agaricomycotina</taxon>
        <taxon>Agaricomycetes</taxon>
        <taxon>Polyporales</taxon>
        <taxon>Fomitopsis</taxon>
    </lineage>
</organism>
<accession>A0A165LSU7</accession>
<dbReference type="OrthoDB" id="1099063at2759"/>
<name>A0A165LSU7_9APHY</name>
<evidence type="ECO:0000256" key="1">
    <source>
        <dbReference type="SAM" id="MobiDB-lite"/>
    </source>
</evidence>
<proteinExistence type="predicted"/>
<dbReference type="Proteomes" id="UP000076727">
    <property type="component" value="Unassembled WGS sequence"/>
</dbReference>
<feature type="compositionally biased region" description="Polar residues" evidence="1">
    <location>
        <begin position="12"/>
        <end position="24"/>
    </location>
</feature>
<feature type="compositionally biased region" description="Low complexity" evidence="1">
    <location>
        <begin position="25"/>
        <end position="37"/>
    </location>
</feature>
<reference evidence="2 3" key="1">
    <citation type="journal article" date="2016" name="Mol. Biol. Evol.">
        <title>Comparative Genomics of Early-Diverging Mushroom-Forming Fungi Provides Insights into the Origins of Lignocellulose Decay Capabilities.</title>
        <authorList>
            <person name="Nagy L.G."/>
            <person name="Riley R."/>
            <person name="Tritt A."/>
            <person name="Adam C."/>
            <person name="Daum C."/>
            <person name="Floudas D."/>
            <person name="Sun H."/>
            <person name="Yadav J.S."/>
            <person name="Pangilinan J."/>
            <person name="Larsson K.H."/>
            <person name="Matsuura K."/>
            <person name="Barry K."/>
            <person name="Labutti K."/>
            <person name="Kuo R."/>
            <person name="Ohm R.A."/>
            <person name="Bhattacharya S.S."/>
            <person name="Shirouzu T."/>
            <person name="Yoshinaga Y."/>
            <person name="Martin F.M."/>
            <person name="Grigoriev I.V."/>
            <person name="Hibbett D.S."/>
        </authorList>
    </citation>
    <scope>NUCLEOTIDE SEQUENCE [LARGE SCALE GENOMIC DNA]</scope>
    <source>
        <strain evidence="2 3">L-15889</strain>
    </source>
</reference>
<feature type="region of interest" description="Disordered" evidence="1">
    <location>
        <begin position="275"/>
        <end position="298"/>
    </location>
</feature>
<keyword evidence="3" id="KW-1185">Reference proteome</keyword>
<evidence type="ECO:0000313" key="2">
    <source>
        <dbReference type="EMBL" id="KZT64807.1"/>
    </source>
</evidence>
<protein>
    <submittedName>
        <fullName evidence="2">Uncharacterized protein</fullName>
    </submittedName>
</protein>
<feature type="region of interest" description="Disordered" evidence="1">
    <location>
        <begin position="1"/>
        <end position="49"/>
    </location>
</feature>
<gene>
    <name evidence="2" type="ORF">DAEQUDRAFT_732163</name>
</gene>